<keyword evidence="2 10" id="KW-0808">Transferase</keyword>
<reference evidence="16" key="1">
    <citation type="journal article" date="2010" name="Nature">
        <title>The Amphimedon queenslandica genome and the evolution of animal complexity.</title>
        <authorList>
            <person name="Srivastava M."/>
            <person name="Simakov O."/>
            <person name="Chapman J."/>
            <person name="Fahey B."/>
            <person name="Gauthier M.E."/>
            <person name="Mitros T."/>
            <person name="Richards G.S."/>
            <person name="Conaco C."/>
            <person name="Dacre M."/>
            <person name="Hellsten U."/>
            <person name="Larroux C."/>
            <person name="Putnam N.H."/>
            <person name="Stanke M."/>
            <person name="Adamska M."/>
            <person name="Darling A."/>
            <person name="Degnan S.M."/>
            <person name="Oakley T.H."/>
            <person name="Plachetzki D.C."/>
            <person name="Zhai Y."/>
            <person name="Adamski M."/>
            <person name="Calcino A."/>
            <person name="Cummins S.F."/>
            <person name="Goodstein D.M."/>
            <person name="Harris C."/>
            <person name="Jackson D.J."/>
            <person name="Leys S.P."/>
            <person name="Shu S."/>
            <person name="Woodcroft B.J."/>
            <person name="Vervoort M."/>
            <person name="Kosik K.S."/>
            <person name="Manning G."/>
            <person name="Degnan B.M."/>
            <person name="Rokhsar D.S."/>
        </authorList>
    </citation>
    <scope>NUCLEOTIDE SEQUENCE [LARGE SCALE GENOMIC DNA]</scope>
</reference>
<dbReference type="SUPFAM" id="SSF55550">
    <property type="entry name" value="SH2 domain"/>
    <property type="match status" value="1"/>
</dbReference>
<proteinExistence type="inferred from homology"/>
<feature type="domain" description="SH3" evidence="12">
    <location>
        <begin position="726"/>
        <end position="785"/>
    </location>
</feature>
<comment type="catalytic activity">
    <reaction evidence="7 10">
        <text>L-tyrosyl-[protein] + ATP = O-phospho-L-tyrosyl-[protein] + ADP + H(+)</text>
        <dbReference type="Rhea" id="RHEA:10596"/>
        <dbReference type="Rhea" id="RHEA-COMP:10136"/>
        <dbReference type="Rhea" id="RHEA-COMP:20101"/>
        <dbReference type="ChEBI" id="CHEBI:15378"/>
        <dbReference type="ChEBI" id="CHEBI:30616"/>
        <dbReference type="ChEBI" id="CHEBI:46858"/>
        <dbReference type="ChEBI" id="CHEBI:61978"/>
        <dbReference type="ChEBI" id="CHEBI:456216"/>
        <dbReference type="EC" id="2.7.10.2"/>
    </reaction>
</comment>
<keyword evidence="16" id="KW-1185">Reference proteome</keyword>
<reference evidence="15" key="2">
    <citation type="submission" date="2024-06" db="UniProtKB">
        <authorList>
            <consortium name="EnsemblMetazoa"/>
        </authorList>
    </citation>
    <scope>IDENTIFICATION</scope>
</reference>
<dbReference type="GO" id="GO:0004715">
    <property type="term" value="F:non-membrane spanning protein tyrosine kinase activity"/>
    <property type="evidence" value="ECO:0007669"/>
    <property type="project" value="UniProtKB-EC"/>
</dbReference>
<evidence type="ECO:0000256" key="3">
    <source>
        <dbReference type="ARBA" id="ARBA00022741"/>
    </source>
</evidence>
<evidence type="ECO:0000256" key="9">
    <source>
        <dbReference type="PROSITE-ProRule" id="PRU00192"/>
    </source>
</evidence>
<dbReference type="Pfam" id="PF07714">
    <property type="entry name" value="PK_Tyr_Ser-Thr"/>
    <property type="match status" value="1"/>
</dbReference>
<dbReference type="GO" id="GO:0031349">
    <property type="term" value="P:positive regulation of defense response"/>
    <property type="evidence" value="ECO:0007669"/>
    <property type="project" value="UniProtKB-ARBA"/>
</dbReference>
<dbReference type="InterPro" id="IPR008266">
    <property type="entry name" value="Tyr_kinase_AS"/>
</dbReference>
<dbReference type="KEGG" id="aqu:105313037"/>
<evidence type="ECO:0000256" key="4">
    <source>
        <dbReference type="ARBA" id="ARBA00022777"/>
    </source>
</evidence>
<sequence length="1170" mass="134597">MRTTYKLNGGVALNNISTSKPALRGMFPIILDISKLNEILQILKQHKFPEAKWFEFGLNIGLLYPTLETIEANHRGNTSRCLMECLSKWLSKADENVHPPTWQTLAGALRKLEAKTVAENIEKTVISQLLQHYSSRITQAALSEESVDLLLTEGLISEETLREVKSCGCTLTNNAMREIYTVAHDHSKLKSFAKILCKSEDTVNMANELLQDIGKIIVSESLSDCTNEPLTQALAPTSDISFEAHHAANYAPTANSSPQTEIQLYITQIYNDRFDKMTWNYGSFYFKITRLISTNITLDQLEDFKEYISYCCSDLSPQLATATTVKDVMKAIKTKCNVINITPVEEVVSFYSITEAKPLISDYKTTLDEFCHTFKLQFLLDKKLSTSDFLVCETIEFVLDWDPAEHILSDIRRLMEKAFIGLSRRIIVKSMHKGNSIIIICGAPTHLMNALQLKACDNLTVLQEEFALIRLKIGHCKVYDRTIRNKELKTVAEEIQMCEGELMKLNPYHNDKESLLARQAAQLIPLKHKQEFLDSSMQASGFKSKVKQMEREKAASTKKRMLLKENQHLQSTLRIRIRQKEALQENERVIGELEESISSISAQMLEMKPPYNKKVKSTQTVLSSNGSICVAEDDYNDTAISFKKGELLELSTNGHEVQSLETEQKNVVPMKYIGYSRVELLYLFQFAVTASNSPIFFHDDDDKEEYFIQKITNDSTLLQSLRKWISKQKLFVACQNFEKVQELTLKKGEVLRIAENSSDEWWYIHSLHTGNSGYVQINHMLPIEGEYSRIYYKYIYFHIADAEKQLKKATAQVGTFLIRNSKSNPVKYTLSLNDGFTIRKFHVYIEFNKYYIDSRVRFDSLNDLVHHYMMEADGLPCSLTVPIPKQRNMPIVMNKQSQIDKLLLEFSNCINAGQFGEIFKGDCKGIGPVTIKTNIATNFTQETFLEETNMLEKFYHKNIISLYGICIEDYPFYIVTEPINQNLRNHVNMNKLTLAELVDIAIQVTDGMIYLGEQDYIHCDLRAENVLLRDHHNTVKIANFHFALHLKGKKYWTAEEGTTKLAALKWIAPEWHTLKRLSIKSDVWSFGILLWEMVAKEKNELYSGMTNEEVWEAVLKGHHKFIPKDCPEPFKQLMANCWKQNDDERPNFNNILVDLVNHRYNKLYEINFCF</sequence>
<dbReference type="InterPro" id="IPR011009">
    <property type="entry name" value="Kinase-like_dom_sf"/>
</dbReference>
<dbReference type="EC" id="2.7.10.2" evidence="10"/>
<evidence type="ECO:0000256" key="6">
    <source>
        <dbReference type="ARBA" id="ARBA00023137"/>
    </source>
</evidence>
<dbReference type="GO" id="GO:1902533">
    <property type="term" value="P:positive regulation of intracellular signal transduction"/>
    <property type="evidence" value="ECO:0007669"/>
    <property type="project" value="UniProtKB-ARBA"/>
</dbReference>
<evidence type="ECO:0000313" key="15">
    <source>
        <dbReference type="EnsemblMetazoa" id="XP_011404451.1"/>
    </source>
</evidence>
<dbReference type="GO" id="GO:0007165">
    <property type="term" value="P:signal transduction"/>
    <property type="evidence" value="ECO:0007669"/>
    <property type="project" value="InterPro"/>
</dbReference>
<evidence type="ECO:0000256" key="7">
    <source>
        <dbReference type="ARBA" id="ARBA00051245"/>
    </source>
</evidence>
<dbReference type="InterPro" id="IPR050198">
    <property type="entry name" value="Non-receptor_tyrosine_kinases"/>
</dbReference>
<name>A0AAN0IM63_AMPQE</name>
<dbReference type="PROSITE" id="PS50001">
    <property type="entry name" value="SH2"/>
    <property type="match status" value="1"/>
</dbReference>
<dbReference type="PROSITE" id="PS00109">
    <property type="entry name" value="PROTEIN_KINASE_TYR"/>
    <property type="match status" value="1"/>
</dbReference>
<evidence type="ECO:0000256" key="5">
    <source>
        <dbReference type="ARBA" id="ARBA00022840"/>
    </source>
</evidence>
<feature type="domain" description="SH2" evidence="11">
    <location>
        <begin position="790"/>
        <end position="883"/>
    </location>
</feature>
<dbReference type="Gene3D" id="1.10.533.10">
    <property type="entry name" value="Death Domain, Fas"/>
    <property type="match status" value="1"/>
</dbReference>
<dbReference type="InterPro" id="IPR001452">
    <property type="entry name" value="SH3_domain"/>
</dbReference>
<dbReference type="InterPro" id="IPR000719">
    <property type="entry name" value="Prot_kinase_dom"/>
</dbReference>
<keyword evidence="3 10" id="KW-0547">Nucleotide-binding</keyword>
<keyword evidence="5 10" id="KW-0067">ATP-binding</keyword>
<dbReference type="Proteomes" id="UP000007879">
    <property type="component" value="Unassembled WGS sequence"/>
</dbReference>
<dbReference type="AlphaFoldDB" id="A0AAN0IM63"/>
<dbReference type="PROSITE" id="PS50017">
    <property type="entry name" value="DEATH_DOMAIN"/>
    <property type="match status" value="1"/>
</dbReference>
<evidence type="ECO:0000313" key="16">
    <source>
        <dbReference type="Proteomes" id="UP000007879"/>
    </source>
</evidence>
<keyword evidence="4 10" id="KW-0418">Kinase</keyword>
<dbReference type="InterPro" id="IPR000488">
    <property type="entry name" value="Death_dom"/>
</dbReference>
<dbReference type="InterPro" id="IPR001245">
    <property type="entry name" value="Ser-Thr/Tyr_kinase_cat_dom"/>
</dbReference>
<dbReference type="PANTHER" id="PTHR24418">
    <property type="entry name" value="TYROSINE-PROTEIN KINASE"/>
    <property type="match status" value="1"/>
</dbReference>
<dbReference type="InterPro" id="IPR036860">
    <property type="entry name" value="SH2_dom_sf"/>
</dbReference>
<dbReference type="PROSITE" id="PS50002">
    <property type="entry name" value="SH3"/>
    <property type="match status" value="1"/>
</dbReference>
<feature type="domain" description="Death" evidence="14">
    <location>
        <begin position="51"/>
        <end position="125"/>
    </location>
</feature>
<evidence type="ECO:0000256" key="8">
    <source>
        <dbReference type="PROSITE-ProRule" id="PRU00191"/>
    </source>
</evidence>
<dbReference type="SUPFAM" id="SSF47986">
    <property type="entry name" value="DEATH domain"/>
    <property type="match status" value="1"/>
</dbReference>
<keyword evidence="8" id="KW-0727">SH2 domain</keyword>
<dbReference type="SUPFAM" id="SSF56112">
    <property type="entry name" value="Protein kinase-like (PK-like)"/>
    <property type="match status" value="1"/>
</dbReference>
<dbReference type="Gene3D" id="3.30.505.10">
    <property type="entry name" value="SH2 domain"/>
    <property type="match status" value="1"/>
</dbReference>
<dbReference type="EnsemblMetazoa" id="XM_011406149.2">
    <property type="protein sequence ID" value="XP_011404451.1"/>
    <property type="gene ID" value="LOC105313037"/>
</dbReference>
<evidence type="ECO:0000259" key="14">
    <source>
        <dbReference type="PROSITE" id="PS50017"/>
    </source>
</evidence>
<dbReference type="PRINTS" id="PR00109">
    <property type="entry name" value="TYRKINASE"/>
</dbReference>
<comment type="similarity">
    <text evidence="10">Belongs to the protein kinase superfamily. Tyr protein kinase family.</text>
</comment>
<evidence type="ECO:0000256" key="2">
    <source>
        <dbReference type="ARBA" id="ARBA00022679"/>
    </source>
</evidence>
<feature type="domain" description="Protein kinase" evidence="13">
    <location>
        <begin position="904"/>
        <end position="1161"/>
    </location>
</feature>
<dbReference type="GeneID" id="105313037"/>
<dbReference type="GO" id="GO:0005524">
    <property type="term" value="F:ATP binding"/>
    <property type="evidence" value="ECO:0007669"/>
    <property type="project" value="UniProtKB-KW"/>
</dbReference>
<dbReference type="RefSeq" id="XP_011404451.1">
    <property type="nucleotide sequence ID" value="XM_011406149.2"/>
</dbReference>
<dbReference type="Gene3D" id="1.10.510.10">
    <property type="entry name" value="Transferase(Phosphotransferase) domain 1"/>
    <property type="match status" value="1"/>
</dbReference>
<evidence type="ECO:0000256" key="10">
    <source>
        <dbReference type="RuleBase" id="RU362096"/>
    </source>
</evidence>
<dbReference type="CDD" id="cd01670">
    <property type="entry name" value="Death"/>
    <property type="match status" value="1"/>
</dbReference>
<accession>A0AAN0IM63</accession>
<evidence type="ECO:0000259" key="12">
    <source>
        <dbReference type="PROSITE" id="PS50002"/>
    </source>
</evidence>
<dbReference type="InterPro" id="IPR000980">
    <property type="entry name" value="SH2"/>
</dbReference>
<dbReference type="PROSITE" id="PS50011">
    <property type="entry name" value="PROTEIN_KINASE_DOM"/>
    <property type="match status" value="1"/>
</dbReference>
<dbReference type="SUPFAM" id="SSF50044">
    <property type="entry name" value="SH3-domain"/>
    <property type="match status" value="1"/>
</dbReference>
<dbReference type="Gene3D" id="2.30.30.40">
    <property type="entry name" value="SH3 Domains"/>
    <property type="match status" value="1"/>
</dbReference>
<dbReference type="InterPro" id="IPR036028">
    <property type="entry name" value="SH3-like_dom_sf"/>
</dbReference>
<keyword evidence="1 9" id="KW-0728">SH3 domain</keyword>
<evidence type="ECO:0000259" key="11">
    <source>
        <dbReference type="PROSITE" id="PS50001"/>
    </source>
</evidence>
<dbReference type="SMART" id="SM00252">
    <property type="entry name" value="SH2"/>
    <property type="match status" value="1"/>
</dbReference>
<dbReference type="Pfam" id="PF00018">
    <property type="entry name" value="SH3_1"/>
    <property type="match status" value="1"/>
</dbReference>
<protein>
    <recommendedName>
        <fullName evidence="10">Tyrosine-protein kinase</fullName>
        <ecNumber evidence="10">2.7.10.2</ecNumber>
    </recommendedName>
</protein>
<dbReference type="Pfam" id="PF00017">
    <property type="entry name" value="SH2"/>
    <property type="match status" value="1"/>
</dbReference>
<dbReference type="InterPro" id="IPR011029">
    <property type="entry name" value="DEATH-like_dom_sf"/>
</dbReference>
<evidence type="ECO:0000256" key="1">
    <source>
        <dbReference type="ARBA" id="ARBA00022443"/>
    </source>
</evidence>
<keyword evidence="6 10" id="KW-0829">Tyrosine-protein kinase</keyword>
<evidence type="ECO:0000259" key="13">
    <source>
        <dbReference type="PROSITE" id="PS50011"/>
    </source>
</evidence>
<dbReference type="SMART" id="SM00326">
    <property type="entry name" value="SH3"/>
    <property type="match status" value="1"/>
</dbReference>
<organism evidence="15 16">
    <name type="scientific">Amphimedon queenslandica</name>
    <name type="common">Sponge</name>
    <dbReference type="NCBI Taxonomy" id="400682"/>
    <lineage>
        <taxon>Eukaryota</taxon>
        <taxon>Metazoa</taxon>
        <taxon>Porifera</taxon>
        <taxon>Demospongiae</taxon>
        <taxon>Heteroscleromorpha</taxon>
        <taxon>Haplosclerida</taxon>
        <taxon>Niphatidae</taxon>
        <taxon>Amphimedon</taxon>
    </lineage>
</organism>